<proteinExistence type="predicted"/>
<reference evidence="1" key="1">
    <citation type="submission" date="2023-03" db="EMBL/GenBank/DDBJ databases">
        <title>Electrophorus voltai genome.</title>
        <authorList>
            <person name="Bian C."/>
        </authorList>
    </citation>
    <scope>NUCLEOTIDE SEQUENCE</scope>
    <source>
        <strain evidence="1">CB-2022</strain>
        <tissue evidence="1">Muscle</tissue>
    </source>
</reference>
<comment type="caution">
    <text evidence="1">The sequence shown here is derived from an EMBL/GenBank/DDBJ whole genome shotgun (WGS) entry which is preliminary data.</text>
</comment>
<organism evidence="1 2">
    <name type="scientific">Electrophorus voltai</name>
    <dbReference type="NCBI Taxonomy" id="2609070"/>
    <lineage>
        <taxon>Eukaryota</taxon>
        <taxon>Metazoa</taxon>
        <taxon>Chordata</taxon>
        <taxon>Craniata</taxon>
        <taxon>Vertebrata</taxon>
        <taxon>Euteleostomi</taxon>
        <taxon>Actinopterygii</taxon>
        <taxon>Neopterygii</taxon>
        <taxon>Teleostei</taxon>
        <taxon>Ostariophysi</taxon>
        <taxon>Gymnotiformes</taxon>
        <taxon>Gymnotoidei</taxon>
        <taxon>Gymnotidae</taxon>
        <taxon>Electrophorus</taxon>
    </lineage>
</organism>
<evidence type="ECO:0000313" key="1">
    <source>
        <dbReference type="EMBL" id="KAK1796259.1"/>
    </source>
</evidence>
<evidence type="ECO:0008006" key="3">
    <source>
        <dbReference type="Google" id="ProtNLM"/>
    </source>
</evidence>
<dbReference type="Proteomes" id="UP001239994">
    <property type="component" value="Unassembled WGS sequence"/>
</dbReference>
<dbReference type="EMBL" id="JAROKS010000015">
    <property type="protein sequence ID" value="KAK1796259.1"/>
    <property type="molecule type" value="Genomic_DNA"/>
</dbReference>
<evidence type="ECO:0000313" key="2">
    <source>
        <dbReference type="Proteomes" id="UP001239994"/>
    </source>
</evidence>
<dbReference type="AlphaFoldDB" id="A0AAD8ZBH8"/>
<gene>
    <name evidence="1" type="ORF">P4O66_009338</name>
</gene>
<name>A0AAD8ZBH8_9TELE</name>
<sequence>MVILVDCRVLLGFAEERKAGLGEWCQKSDGSEAIRSVPQHSTQSSPLNSSQKLTDLGLNTHLCNCLPDKETTGGKSRKQLLFNTDTEHKGSTGSCAQPSLYSLFIHDFVAKQTSNIILGLITEGDKSAYRDEVSALSKWCYENNLYLSKTNEMIMDCRKLQKDGHSPKYINGAKVERVSSVHLTDDLTLSLHSNTAVRSAHQYLFFL</sequence>
<accession>A0AAD8ZBH8</accession>
<keyword evidence="2" id="KW-1185">Reference proteome</keyword>
<protein>
    <recommendedName>
        <fullName evidence="3">Reverse transcriptase domain-containing protein</fullName>
    </recommendedName>
</protein>